<dbReference type="AlphaFoldDB" id="A0A9X9QAK4"/>
<keyword evidence="3" id="KW-1185">Reference proteome</keyword>
<evidence type="ECO:0000256" key="1">
    <source>
        <dbReference type="SAM" id="MobiDB-lite"/>
    </source>
</evidence>
<protein>
    <submittedName>
        <fullName evidence="2">Uncharacterized protein</fullName>
    </submittedName>
</protein>
<comment type="caution">
    <text evidence="2">The sequence shown here is derived from an EMBL/GenBank/DDBJ whole genome shotgun (WGS) entry which is preliminary data.</text>
</comment>
<sequence length="151" mass="16701">NYLGVHSSQKLGSLVRSHRNRPGLVSLPLSASLFPNDDVSINRKLPGLPLAWTLRQKKALLFHREESPRERICKSRGHGSGLASSRGRSQDSRPVRTPASAEPWIHLCRPPACPELPERWLCPGACSLLSCWLCSGGPAWQGPMRLSHCRP</sequence>
<reference evidence="2 3" key="1">
    <citation type="submission" date="2018-10" db="EMBL/GenBank/DDBJ databases">
        <authorList>
            <person name="Ekblom R."/>
            <person name="Jareborg N."/>
        </authorList>
    </citation>
    <scope>NUCLEOTIDE SEQUENCE [LARGE SCALE GENOMIC DNA]</scope>
    <source>
        <tissue evidence="2">Muscle</tissue>
    </source>
</reference>
<gene>
    <name evidence="2" type="ORF">BN2614_LOCUS1</name>
</gene>
<name>A0A9X9QAK4_GULGU</name>
<accession>A0A9X9QAK4</accession>
<evidence type="ECO:0000313" key="2">
    <source>
        <dbReference type="EMBL" id="VCX42153.1"/>
    </source>
</evidence>
<proteinExistence type="predicted"/>
<evidence type="ECO:0000313" key="3">
    <source>
        <dbReference type="Proteomes" id="UP000269945"/>
    </source>
</evidence>
<feature type="non-terminal residue" evidence="2">
    <location>
        <position position="1"/>
    </location>
</feature>
<dbReference type="EMBL" id="CYRY02046431">
    <property type="protein sequence ID" value="VCX42153.1"/>
    <property type="molecule type" value="Genomic_DNA"/>
</dbReference>
<organism evidence="2 3">
    <name type="scientific">Gulo gulo</name>
    <name type="common">Wolverine</name>
    <name type="synonym">Gluton</name>
    <dbReference type="NCBI Taxonomy" id="48420"/>
    <lineage>
        <taxon>Eukaryota</taxon>
        <taxon>Metazoa</taxon>
        <taxon>Chordata</taxon>
        <taxon>Craniata</taxon>
        <taxon>Vertebrata</taxon>
        <taxon>Euteleostomi</taxon>
        <taxon>Mammalia</taxon>
        <taxon>Eutheria</taxon>
        <taxon>Laurasiatheria</taxon>
        <taxon>Carnivora</taxon>
        <taxon>Caniformia</taxon>
        <taxon>Musteloidea</taxon>
        <taxon>Mustelidae</taxon>
        <taxon>Guloninae</taxon>
        <taxon>Gulo</taxon>
    </lineage>
</organism>
<feature type="region of interest" description="Disordered" evidence="1">
    <location>
        <begin position="66"/>
        <end position="99"/>
    </location>
</feature>
<dbReference type="Proteomes" id="UP000269945">
    <property type="component" value="Unassembled WGS sequence"/>
</dbReference>